<keyword evidence="2" id="KW-1185">Reference proteome</keyword>
<sequence length="1383" mass="156348">MRIVVTLRDTGIEPLRNWLGNVLASVSIETVEVGPLNDEESEILAKEQPHLRRLLFAAKQVQEIVRRPFFAKILNQNFGSHAGDEGFLPQSEVDLLENWWNRGGYDSTGQSALERQRSIIELSSKRARHFERELTIRELSTPTVAVIDQLIRDGILQYVRGGHSLRFSHDIFFEWAYFHALSDAEDWLSEVRACGEPPAIARSVELLSQWQFNQGPIWTETLGKFDQALMRSQWTRSWLLAPLAAPSFRTGEIFYWPALEANDHYYLKKLLVWFQAERTMPNPVILKGDLPQDERIRVADFLGWPSDFESWSRFIFFLLTRISAIPITLYPAVLSIFEVWQNALAGSKNPISSALLDQVSAWLAEVSEQSASRRPSPIPSRWAPLGPQLGDFTSSLLRLILRSAEVRPDLTEAYLNRLINMIDLRRERFAEVVTFSPILARSHPMLLVELTLKHMLRELPEEQKARELKEYEQAIEQRNRAQEKPPGERTREDDLALDGLFIPFGVDSFNRFEWENLAIEDDIGAYFPPSPLREPFHSLFTLAPEEGLRLLAGLCNHAMTAWQQLYKLASEEATPAPIEIQFPWGKQLFWGNNREYLWCRGMWAPKPIASALLSLEEWAFSEVERGREIDELIRQMLAGNECIAALGAAAAIAIESEAMTEGIFSLVTSQRLLSADHDRWQHDLTDKMSGLIGFTNPGDWPHIEAVKRINDRQFRQRELNSVISRFFLLGGDEFSTRIKAAISALAKKPAFEFEEQRQDSEAAKDLTCQAEELAELIEIQNYQRVETNDPEKVGVVHVSPSRLTPERIAQAGEAYTKLRINSLWVWGSKYFESGALAESFSLQDAVDFARDVDTPEIFDATENEAGDIDMHRGAVAVVAAVALNCPNALTKADLAWARRTVNRAFTAPEVRSIFWSVRSVIPWHHLIFVARGLAADIDNGTAEPDSPRKLLTIVAHPLEVVSLAALEAALGLHARDQKIGWSALYLALSLCVLPPRSEPRDISEGIHSPDRVHSAVEEAIGFYEEPGDWIALPLPAPAWIRVQGRDKAHETKDRSEGSLKPSGLPEITEERWAASPTRWYDHYAAEVIKQIPVKRYLSGPGGSKLLDFLAGGLEWTISKLSPPSQKGRREDSGDKLYEWKNELGRIIGKAAGLCPLLEVKARFLDPIFALNGDKCWELLAPLVDLYIRMYFYDAEEVPPDGVELLMQCLDRSLEAPSFLPGDYRSGDFHGFHLPRLVKSLMFVSVERIAPGAARYANGDWKEIDRILPVVDRYIRAVGWVSTIMYHFLTLCERSKEVYPAALFADQVLHVMDGGGPSLVGWHNSVLPARIASLVQYLSDRETPMPLALGQQFLRILDLLVDMGDRRSAALQCSETFRQIQIEA</sequence>
<evidence type="ECO:0008006" key="3">
    <source>
        <dbReference type="Google" id="ProtNLM"/>
    </source>
</evidence>
<proteinExistence type="predicted"/>
<comment type="caution">
    <text evidence="1">The sequence shown here is derived from an EMBL/GenBank/DDBJ whole genome shotgun (WGS) entry which is preliminary data.</text>
</comment>
<dbReference type="Proteomes" id="UP000587586">
    <property type="component" value="Unassembled WGS sequence"/>
</dbReference>
<dbReference type="EMBL" id="BLXZ01000002">
    <property type="protein sequence ID" value="GFO67798.1"/>
    <property type="molecule type" value="Genomic_DNA"/>
</dbReference>
<gene>
    <name evidence="1" type="ORF">GMLC_13770</name>
</gene>
<name>A0A6V8N5E4_9BACT</name>
<protein>
    <recommendedName>
        <fullName evidence="3">ATP-binding protein</fullName>
    </recommendedName>
</protein>
<organism evidence="1 2">
    <name type="scientific">Geomonas limicola</name>
    <dbReference type="NCBI Taxonomy" id="2740186"/>
    <lineage>
        <taxon>Bacteria</taxon>
        <taxon>Pseudomonadati</taxon>
        <taxon>Thermodesulfobacteriota</taxon>
        <taxon>Desulfuromonadia</taxon>
        <taxon>Geobacterales</taxon>
        <taxon>Geobacteraceae</taxon>
        <taxon>Geomonas</taxon>
    </lineage>
</organism>
<accession>A0A6V8N5E4</accession>
<reference evidence="2" key="1">
    <citation type="submission" date="2020-06" db="EMBL/GenBank/DDBJ databases">
        <title>Draft genomic sequecing of Geomonas sp. Red745.</title>
        <authorList>
            <person name="Itoh H."/>
            <person name="Xu Z.X."/>
            <person name="Ushijima N."/>
            <person name="Masuda Y."/>
            <person name="Shiratori Y."/>
            <person name="Senoo K."/>
        </authorList>
    </citation>
    <scope>NUCLEOTIDE SEQUENCE [LARGE SCALE GENOMIC DNA]</scope>
    <source>
        <strain evidence="2">Red745</strain>
    </source>
</reference>
<evidence type="ECO:0000313" key="1">
    <source>
        <dbReference type="EMBL" id="GFO67798.1"/>
    </source>
</evidence>
<evidence type="ECO:0000313" key="2">
    <source>
        <dbReference type="Proteomes" id="UP000587586"/>
    </source>
</evidence>